<evidence type="ECO:0000256" key="1">
    <source>
        <dbReference type="ARBA" id="ARBA00001946"/>
    </source>
</evidence>
<feature type="domain" description="BRCT" evidence="27">
    <location>
        <begin position="923"/>
        <end position="1017"/>
    </location>
</feature>
<keyword evidence="11" id="KW-0863">Zinc-finger</keyword>
<evidence type="ECO:0000256" key="15">
    <source>
        <dbReference type="ARBA" id="ARBA00023172"/>
    </source>
</evidence>
<keyword evidence="15" id="KW-0233">DNA recombination</keyword>
<dbReference type="GO" id="GO:0006302">
    <property type="term" value="P:double-strand break repair"/>
    <property type="evidence" value="ECO:0007669"/>
    <property type="project" value="TreeGrafter"/>
</dbReference>
<feature type="region of interest" description="Disordered" evidence="24">
    <location>
        <begin position="760"/>
        <end position="797"/>
    </location>
</feature>
<keyword evidence="6" id="KW-0132">Cell division</keyword>
<dbReference type="GeneID" id="100117069"/>
<keyword evidence="9" id="KW-0547">Nucleotide-binding</keyword>
<keyword evidence="16" id="KW-0234">DNA repair</keyword>
<dbReference type="PROSITE" id="PS50172">
    <property type="entry name" value="BRCT"/>
    <property type="match status" value="1"/>
</dbReference>
<evidence type="ECO:0000256" key="4">
    <source>
        <dbReference type="ARBA" id="ARBA00012727"/>
    </source>
</evidence>
<dbReference type="KEGG" id="nvi:100117069"/>
<evidence type="ECO:0000256" key="24">
    <source>
        <dbReference type="SAM" id="MobiDB-lite"/>
    </source>
</evidence>
<dbReference type="Gene3D" id="3.30.470.30">
    <property type="entry name" value="DNA ligase/mRNA capping enzyme"/>
    <property type="match status" value="1"/>
</dbReference>
<dbReference type="InterPro" id="IPR012340">
    <property type="entry name" value="NA-bd_OB-fold"/>
</dbReference>
<evidence type="ECO:0000313" key="29">
    <source>
        <dbReference type="Proteomes" id="UP000002358"/>
    </source>
</evidence>
<dbReference type="SMR" id="A0A7M7H8E0"/>
<evidence type="ECO:0000259" key="27">
    <source>
        <dbReference type="PROSITE" id="PS50172"/>
    </source>
</evidence>
<dbReference type="Proteomes" id="UP000002358">
    <property type="component" value="Chromosome 3"/>
</dbReference>
<dbReference type="Pfam" id="PF00645">
    <property type="entry name" value="zf-PARP"/>
    <property type="match status" value="1"/>
</dbReference>
<evidence type="ECO:0000313" key="28">
    <source>
        <dbReference type="EnsemblMetazoa" id="XP_008205165"/>
    </source>
</evidence>
<organism evidence="28 29">
    <name type="scientific">Nasonia vitripennis</name>
    <name type="common">Parasitic wasp</name>
    <dbReference type="NCBI Taxonomy" id="7425"/>
    <lineage>
        <taxon>Eukaryota</taxon>
        <taxon>Metazoa</taxon>
        <taxon>Ecdysozoa</taxon>
        <taxon>Arthropoda</taxon>
        <taxon>Hexapoda</taxon>
        <taxon>Insecta</taxon>
        <taxon>Pterygota</taxon>
        <taxon>Neoptera</taxon>
        <taxon>Endopterygota</taxon>
        <taxon>Hymenoptera</taxon>
        <taxon>Apocrita</taxon>
        <taxon>Proctotrupomorpha</taxon>
        <taxon>Chalcidoidea</taxon>
        <taxon>Pteromalidae</taxon>
        <taxon>Pteromalinae</taxon>
        <taxon>Nasonia</taxon>
    </lineage>
</organism>
<dbReference type="Gene3D" id="3.30.1490.70">
    <property type="match status" value="1"/>
</dbReference>
<dbReference type="FunFam" id="2.40.50.140:FF:000085">
    <property type="entry name" value="DNA ligase"/>
    <property type="match status" value="1"/>
</dbReference>
<evidence type="ECO:0000256" key="3">
    <source>
        <dbReference type="ARBA" id="ARBA00007572"/>
    </source>
</evidence>
<evidence type="ECO:0000256" key="22">
    <source>
        <dbReference type="ARBA" id="ARBA00077952"/>
    </source>
</evidence>
<reference evidence="28" key="1">
    <citation type="submission" date="2021-01" db="UniProtKB">
        <authorList>
            <consortium name="EnsemblMetazoa"/>
        </authorList>
    </citation>
    <scope>IDENTIFICATION</scope>
</reference>
<dbReference type="Gene3D" id="3.40.50.10190">
    <property type="entry name" value="BRCT domain"/>
    <property type="match status" value="1"/>
</dbReference>
<dbReference type="InterPro" id="IPR012308">
    <property type="entry name" value="DNA_ligase_ATP-dep_N"/>
</dbReference>
<accession>A0A7M7H8E0</accession>
<dbReference type="PROSITE" id="PS00333">
    <property type="entry name" value="DNA_LIGASE_A2"/>
    <property type="match status" value="1"/>
</dbReference>
<dbReference type="GO" id="GO:0005524">
    <property type="term" value="F:ATP binding"/>
    <property type="evidence" value="ECO:0007669"/>
    <property type="project" value="UniProtKB-KW"/>
</dbReference>
<dbReference type="CTD" id="41518"/>
<evidence type="ECO:0000256" key="6">
    <source>
        <dbReference type="ARBA" id="ARBA00022618"/>
    </source>
</evidence>
<dbReference type="RefSeq" id="XP_008205165.1">
    <property type="nucleotide sequence ID" value="XM_008206943.4"/>
</dbReference>
<dbReference type="InParanoid" id="A0A7M7H8E0"/>
<feature type="domain" description="ATP-dependent DNA ligase family profile" evidence="26">
    <location>
        <begin position="496"/>
        <end position="630"/>
    </location>
</feature>
<evidence type="ECO:0000256" key="18">
    <source>
        <dbReference type="ARBA" id="ARBA00023306"/>
    </source>
</evidence>
<evidence type="ECO:0000256" key="14">
    <source>
        <dbReference type="ARBA" id="ARBA00022842"/>
    </source>
</evidence>
<dbReference type="PROSITE" id="PS50064">
    <property type="entry name" value="ZF_PARP_2"/>
    <property type="match status" value="1"/>
</dbReference>
<comment type="cofactor">
    <cofactor evidence="1">
        <name>Mg(2+)</name>
        <dbReference type="ChEBI" id="CHEBI:18420"/>
    </cofactor>
</comment>
<evidence type="ECO:0000256" key="19">
    <source>
        <dbReference type="ARBA" id="ARBA00034003"/>
    </source>
</evidence>
<dbReference type="InterPro" id="IPR016059">
    <property type="entry name" value="DNA_ligase_ATP-dep_CS"/>
</dbReference>
<dbReference type="CDD" id="cd07902">
    <property type="entry name" value="Adenylation_DNA_ligase_III"/>
    <property type="match status" value="1"/>
</dbReference>
<evidence type="ECO:0000256" key="11">
    <source>
        <dbReference type="ARBA" id="ARBA00022771"/>
    </source>
</evidence>
<dbReference type="FunCoup" id="A0A7M7H8E0">
    <property type="interactions" value="1385"/>
</dbReference>
<keyword evidence="10" id="KW-0227">DNA damage</keyword>
<feature type="compositionally biased region" description="Low complexity" evidence="24">
    <location>
        <begin position="118"/>
        <end position="141"/>
    </location>
</feature>
<keyword evidence="17" id="KW-0539">Nucleus</keyword>
<dbReference type="GO" id="GO:0070421">
    <property type="term" value="C:DNA ligase III-XRCC1 complex"/>
    <property type="evidence" value="ECO:0007669"/>
    <property type="project" value="TreeGrafter"/>
</dbReference>
<comment type="catalytic activity">
    <reaction evidence="19">
        <text>ATP + (deoxyribonucleotide)n-3'-hydroxyl + 5'-phospho-(deoxyribonucleotide)m = (deoxyribonucleotide)n+m + AMP + diphosphate.</text>
        <dbReference type="EC" id="6.5.1.1"/>
    </reaction>
</comment>
<dbReference type="SUPFAM" id="SSF52113">
    <property type="entry name" value="BRCT domain"/>
    <property type="match status" value="1"/>
</dbReference>
<keyword evidence="7" id="KW-0235">DNA replication</keyword>
<dbReference type="InterPro" id="IPR036599">
    <property type="entry name" value="DNA_ligase_N_sf"/>
</dbReference>
<dbReference type="Pfam" id="PF16759">
    <property type="entry name" value="LIG3_BRCT"/>
    <property type="match status" value="1"/>
</dbReference>
<evidence type="ECO:0000256" key="13">
    <source>
        <dbReference type="ARBA" id="ARBA00022840"/>
    </source>
</evidence>
<dbReference type="InterPro" id="IPR031916">
    <property type="entry name" value="LIG3_BRCT"/>
</dbReference>
<dbReference type="FunFam" id="1.10.3260.10:FF:000002">
    <property type="entry name" value="DNA ligase"/>
    <property type="match status" value="1"/>
</dbReference>
<dbReference type="NCBIfam" id="TIGR00574">
    <property type="entry name" value="dnl1"/>
    <property type="match status" value="1"/>
</dbReference>
<sequence>MSDGEQEDEKPFAVERAKTGRAKCKKCKCPIEKDQVRIAKLMANPFGEGKMKAWHHVSCLFEVFSRQRATTKRIENPEEDISGWDSLCDEDKDVVLEKLGEFEDAEPFKAAKAKAKSPKATAGAGTSKTNAASNSATPASKVANLAEKKKRSGVKTPAKNKPSKYDMFSEFQRICNELADHPSYLEKTAILKKMFTKGSEKDEFKSDIILWCRLLLPGAVKRIYNLQSKALIKLFARLLCQDEDAMLEDLEQGDVAQTIKTFYEKSITVRPSATSELTLQEVDEFLEQLSKLTKEDEQMDHFKSILKRCTADDLKMIIRLIKHDLRINAGPKHILGAVHDDAYMAFQVSRDLPAIIRRCLGISPTASTSSAATSPLAKSPKAGKVATLSLMTPVLPMLAEACKSVEMAMQKCPNGMLSEVKYDGERLQVHKMGSDFRYYSRSLKPVLPHKVNFLKEYIPKAFPQGDDLILDAEILLIDTRNGQPLPFGSLGVHKKAEFKDANVCLFVFDIIYYNGEPLMDRTMQQRRKLLEEKMTPIPNRIMLSEIQVIKDPKKLAAMIAKVFKLRLEGLVLKDVDSKYEPGKRHWLKIKKDYLLQGAMADNADLVVLGAWYGTGQKGGMMSVFLMGCYDPDSDIWVTVTKVHTGHDDATLAKLQTSLDMIKIGKDPGLIPRWLRANKPMIPDFVAKDPKKQPVWEITGAEFTNQGVHTADGISIRFPRVTRIRDDKDWETATNLHELRALFNRSAESVDYSSLLGVDASQDLKDNGEDDNSSKRKPKKPHDSDDEEPSSLKGNIKVEDAECILDETDVKVKMETVELEEQKTLKKRKSEAKRSPKKLPGKLITNFFAQNSVIKQEKKEKIISQSTEDLEEENRAEFYSFVGTDYIEYSAAGSPLNWIEGRKPPKYLPKDAKPISEPDEHKKRSRCLLTDVRIFLAKDLNRDRRKVVRRALKTLGAEILSKTEQSQATHVIHGSSRVLATILLETTDVPKSARHVTESWVKGTATRCKVQSTADHAVTLMGAYCSCPCPHRG</sequence>
<dbReference type="InterPro" id="IPR012309">
    <property type="entry name" value="DNA_ligase_ATP-dep_C"/>
</dbReference>
<dbReference type="GO" id="GO:0051301">
    <property type="term" value="P:cell division"/>
    <property type="evidence" value="ECO:0007669"/>
    <property type="project" value="UniProtKB-KW"/>
</dbReference>
<evidence type="ECO:0000256" key="5">
    <source>
        <dbReference type="ARBA" id="ARBA00022598"/>
    </source>
</evidence>
<evidence type="ECO:0000256" key="10">
    <source>
        <dbReference type="ARBA" id="ARBA00022763"/>
    </source>
</evidence>
<dbReference type="SUPFAM" id="SSF57716">
    <property type="entry name" value="Glucocorticoid receptor-like (DNA-binding domain)"/>
    <property type="match status" value="1"/>
</dbReference>
<dbReference type="InterPro" id="IPR036957">
    <property type="entry name" value="Znf_PARP_sf"/>
</dbReference>
<dbReference type="Gene3D" id="3.30.1740.10">
    <property type="entry name" value="Zinc finger, PARP-type"/>
    <property type="match status" value="1"/>
</dbReference>
<dbReference type="SMART" id="SM01336">
    <property type="entry name" value="zf-PARP"/>
    <property type="match status" value="1"/>
</dbReference>
<dbReference type="InterPro" id="IPR000977">
    <property type="entry name" value="DNA_ligase_ATP-dep"/>
</dbReference>
<dbReference type="Pfam" id="PF01068">
    <property type="entry name" value="DNA_ligase_A_M"/>
    <property type="match status" value="1"/>
</dbReference>
<evidence type="ECO:0000256" key="16">
    <source>
        <dbReference type="ARBA" id="ARBA00023204"/>
    </source>
</evidence>
<dbReference type="AlphaFoldDB" id="A0A7M7H8E0"/>
<comment type="similarity">
    <text evidence="3 23">Belongs to the ATP-dependent DNA ligase family.</text>
</comment>
<evidence type="ECO:0000259" key="26">
    <source>
        <dbReference type="PROSITE" id="PS50160"/>
    </source>
</evidence>
<dbReference type="SUPFAM" id="SSF50249">
    <property type="entry name" value="Nucleic acid-binding proteins"/>
    <property type="match status" value="1"/>
</dbReference>
<dbReference type="GO" id="GO:0003910">
    <property type="term" value="F:DNA ligase (ATP) activity"/>
    <property type="evidence" value="ECO:0007669"/>
    <property type="project" value="UniProtKB-EC"/>
</dbReference>
<keyword evidence="13" id="KW-0067">ATP-binding</keyword>
<evidence type="ECO:0000259" key="25">
    <source>
        <dbReference type="PROSITE" id="PS50064"/>
    </source>
</evidence>
<dbReference type="OrthoDB" id="206088at2759"/>
<evidence type="ECO:0000256" key="12">
    <source>
        <dbReference type="ARBA" id="ARBA00022833"/>
    </source>
</evidence>
<dbReference type="InterPro" id="IPR050191">
    <property type="entry name" value="ATP-dep_DNA_ligase"/>
</dbReference>
<dbReference type="InterPro" id="IPR001357">
    <property type="entry name" value="BRCT_dom"/>
</dbReference>
<dbReference type="FunFam" id="3.30.470.30:FF:000003">
    <property type="entry name" value="DNA ligase"/>
    <property type="match status" value="1"/>
</dbReference>
<dbReference type="SUPFAM" id="SSF56091">
    <property type="entry name" value="DNA ligase/mRNA capping enzyme, catalytic domain"/>
    <property type="match status" value="1"/>
</dbReference>
<dbReference type="Gene3D" id="1.10.3260.10">
    <property type="entry name" value="DNA ligase, ATP-dependent, N-terminal domain"/>
    <property type="match status" value="1"/>
</dbReference>
<evidence type="ECO:0000256" key="7">
    <source>
        <dbReference type="ARBA" id="ARBA00022705"/>
    </source>
</evidence>
<dbReference type="GO" id="GO:0071897">
    <property type="term" value="P:DNA biosynthetic process"/>
    <property type="evidence" value="ECO:0007669"/>
    <property type="project" value="InterPro"/>
</dbReference>
<dbReference type="Pfam" id="PF04675">
    <property type="entry name" value="DNA_ligase_A_N"/>
    <property type="match status" value="1"/>
</dbReference>
<dbReference type="SUPFAM" id="SSF117018">
    <property type="entry name" value="ATP-dependent DNA ligase DNA-binding domain"/>
    <property type="match status" value="1"/>
</dbReference>
<keyword evidence="14" id="KW-0460">Magnesium</keyword>
<feature type="region of interest" description="Disordered" evidence="24">
    <location>
        <begin position="110"/>
        <end position="162"/>
    </location>
</feature>
<evidence type="ECO:0000256" key="8">
    <source>
        <dbReference type="ARBA" id="ARBA00022723"/>
    </source>
</evidence>
<evidence type="ECO:0000256" key="20">
    <source>
        <dbReference type="ARBA" id="ARBA00074829"/>
    </source>
</evidence>
<dbReference type="InterPro" id="IPR001510">
    <property type="entry name" value="Znf_PARP"/>
</dbReference>
<keyword evidence="8" id="KW-0479">Metal-binding</keyword>
<dbReference type="EnsemblMetazoa" id="XM_008206943">
    <property type="protein sequence ID" value="XP_008205165"/>
    <property type="gene ID" value="LOC100117069"/>
</dbReference>
<evidence type="ECO:0000256" key="2">
    <source>
        <dbReference type="ARBA" id="ARBA00004123"/>
    </source>
</evidence>
<evidence type="ECO:0000256" key="21">
    <source>
        <dbReference type="ARBA" id="ARBA00075785"/>
    </source>
</evidence>
<evidence type="ECO:0000256" key="23">
    <source>
        <dbReference type="RuleBase" id="RU004196"/>
    </source>
</evidence>
<dbReference type="CDD" id="cd07967">
    <property type="entry name" value="OBF_DNA_ligase_III"/>
    <property type="match status" value="1"/>
</dbReference>
<dbReference type="PANTHER" id="PTHR45674">
    <property type="entry name" value="DNA LIGASE 1/3 FAMILY MEMBER"/>
    <property type="match status" value="1"/>
</dbReference>
<dbReference type="GO" id="GO:0006273">
    <property type="term" value="P:lagging strand elongation"/>
    <property type="evidence" value="ECO:0007669"/>
    <property type="project" value="TreeGrafter"/>
</dbReference>
<evidence type="ECO:0000256" key="9">
    <source>
        <dbReference type="ARBA" id="ARBA00022741"/>
    </source>
</evidence>
<evidence type="ECO:0000256" key="17">
    <source>
        <dbReference type="ARBA" id="ARBA00023242"/>
    </source>
</evidence>
<name>A0A7M7H8E0_NASVI</name>
<dbReference type="PROSITE" id="PS00347">
    <property type="entry name" value="ZF_PARP_1"/>
    <property type="match status" value="1"/>
</dbReference>
<keyword evidence="12" id="KW-0862">Zinc</keyword>
<proteinExistence type="inferred from homology"/>
<dbReference type="Gene3D" id="2.40.50.140">
    <property type="entry name" value="Nucleic acid-binding proteins"/>
    <property type="match status" value="1"/>
</dbReference>
<dbReference type="InterPro" id="IPR012310">
    <property type="entry name" value="DNA_ligase_ATP-dep_cent"/>
</dbReference>
<keyword evidence="29" id="KW-1185">Reference proteome</keyword>
<keyword evidence="18" id="KW-0131">Cell cycle</keyword>
<dbReference type="PROSITE" id="PS50160">
    <property type="entry name" value="DNA_LIGASE_A3"/>
    <property type="match status" value="1"/>
</dbReference>
<dbReference type="GO" id="GO:0006310">
    <property type="term" value="P:DNA recombination"/>
    <property type="evidence" value="ECO:0007669"/>
    <property type="project" value="UniProtKB-KW"/>
</dbReference>
<keyword evidence="5" id="KW-0436">Ligase</keyword>
<dbReference type="GO" id="GO:0003677">
    <property type="term" value="F:DNA binding"/>
    <property type="evidence" value="ECO:0007669"/>
    <property type="project" value="InterPro"/>
</dbReference>
<comment type="subcellular location">
    <subcellularLocation>
        <location evidence="2">Nucleus</location>
    </subcellularLocation>
</comment>
<dbReference type="InterPro" id="IPR036420">
    <property type="entry name" value="BRCT_dom_sf"/>
</dbReference>
<feature type="domain" description="PARP-type" evidence="25">
    <location>
        <begin position="12"/>
        <end position="103"/>
    </location>
</feature>
<dbReference type="Pfam" id="PF04679">
    <property type="entry name" value="DNA_ligase_A_C"/>
    <property type="match status" value="1"/>
</dbReference>
<dbReference type="GO" id="GO:0008270">
    <property type="term" value="F:zinc ion binding"/>
    <property type="evidence" value="ECO:0007669"/>
    <property type="project" value="UniProtKB-KW"/>
</dbReference>
<dbReference type="PANTHER" id="PTHR45674:SF9">
    <property type="entry name" value="DNA LIGASE 3"/>
    <property type="match status" value="1"/>
</dbReference>
<dbReference type="EC" id="6.5.1.1" evidence="4"/>
<protein>
    <recommendedName>
        <fullName evidence="20">DNA ligase 3</fullName>
        <ecNumber evidence="4">6.5.1.1</ecNumber>
    </recommendedName>
    <alternativeName>
        <fullName evidence="21">DNA ligase III</fullName>
    </alternativeName>
    <alternativeName>
        <fullName evidence="22">Polydeoxyribonucleotide synthase [ATP] 3</fullName>
    </alternativeName>
</protein>